<keyword evidence="2" id="KW-1133">Transmembrane helix</keyword>
<feature type="transmembrane region" description="Helical" evidence="2">
    <location>
        <begin position="59"/>
        <end position="79"/>
    </location>
</feature>
<accession>M4C2Y6</accession>
<feature type="region of interest" description="Disordered" evidence="1">
    <location>
        <begin position="1"/>
        <end position="40"/>
    </location>
</feature>
<dbReference type="HOGENOM" id="CLU_825009_0_0_1"/>
<dbReference type="AlphaFoldDB" id="M4C2Y6"/>
<dbReference type="eggNOG" id="ENOG502SAV5">
    <property type="taxonomic scope" value="Eukaryota"/>
</dbReference>
<protein>
    <submittedName>
        <fullName evidence="3">Uncharacterized protein</fullName>
    </submittedName>
</protein>
<reference evidence="4" key="1">
    <citation type="journal article" date="2010" name="Science">
        <title>Signatures of adaptation to obligate biotrophy in the Hyaloperonospora arabidopsidis genome.</title>
        <authorList>
            <person name="Baxter L."/>
            <person name="Tripathy S."/>
            <person name="Ishaque N."/>
            <person name="Boot N."/>
            <person name="Cabral A."/>
            <person name="Kemen E."/>
            <person name="Thines M."/>
            <person name="Ah-Fong A."/>
            <person name="Anderson R."/>
            <person name="Badejoko W."/>
            <person name="Bittner-Eddy P."/>
            <person name="Boore J.L."/>
            <person name="Chibucos M.C."/>
            <person name="Coates M."/>
            <person name="Dehal P."/>
            <person name="Delehaunty K."/>
            <person name="Dong S."/>
            <person name="Downton P."/>
            <person name="Dumas B."/>
            <person name="Fabro G."/>
            <person name="Fronick C."/>
            <person name="Fuerstenberg S.I."/>
            <person name="Fulton L."/>
            <person name="Gaulin E."/>
            <person name="Govers F."/>
            <person name="Hughes L."/>
            <person name="Humphray S."/>
            <person name="Jiang R.H."/>
            <person name="Judelson H."/>
            <person name="Kamoun S."/>
            <person name="Kyung K."/>
            <person name="Meijer H."/>
            <person name="Minx P."/>
            <person name="Morris P."/>
            <person name="Nelson J."/>
            <person name="Phuntumart V."/>
            <person name="Qutob D."/>
            <person name="Rehmany A."/>
            <person name="Rougon-Cardoso A."/>
            <person name="Ryden P."/>
            <person name="Torto-Alalibo T."/>
            <person name="Studholme D."/>
            <person name="Wang Y."/>
            <person name="Win J."/>
            <person name="Wood J."/>
            <person name="Clifton S.W."/>
            <person name="Rogers J."/>
            <person name="Van den Ackerveken G."/>
            <person name="Jones J.D."/>
            <person name="McDowell J.M."/>
            <person name="Beynon J."/>
            <person name="Tyler B.M."/>
        </authorList>
    </citation>
    <scope>NUCLEOTIDE SEQUENCE [LARGE SCALE GENOMIC DNA]</scope>
    <source>
        <strain evidence="4">Emoy2</strain>
    </source>
</reference>
<dbReference type="InParanoid" id="M4C2Y6"/>
<evidence type="ECO:0000256" key="2">
    <source>
        <dbReference type="SAM" id="Phobius"/>
    </source>
</evidence>
<evidence type="ECO:0000313" key="3">
    <source>
        <dbReference type="EnsemblProtists" id="HpaP813453"/>
    </source>
</evidence>
<name>M4C2Y6_HYAAE</name>
<keyword evidence="4" id="KW-1185">Reference proteome</keyword>
<evidence type="ECO:0000256" key="1">
    <source>
        <dbReference type="SAM" id="MobiDB-lite"/>
    </source>
</evidence>
<keyword evidence="2" id="KW-0472">Membrane</keyword>
<dbReference type="OMA" id="EDTEPLH"/>
<proteinExistence type="predicted"/>
<sequence length="337" mass="37893">MRSTASVDGTDPIGTLAHLRPLSNHTEAPTLPKAAGKSSSEHDTKQKFSFCASLNPLRFILGGIVAIVLVFTDFDVVLFSSGTRRSSTSQVGEQFDQLERSISLLSRGTVKLTTTANKFLQRSQKVHAEAFARTEMLYNLSNRSFVEEAKVKTEEHSLVMRDVLQYYAQQKQKILETKGRLDPMKVSLTVKSSVRPVHTLWYGDKQKVTENGTEMDATNAVTNIVEKNRHLDRTDDHQLHSKSISVPRDVGGKCSNRQSSVKQPTLYRSVLFYVAVAIASAGCLWNTMVNTEKEEKESAKWSWSPVPKVLNELMKMLRAQVVRVCDVAWRRILSYRS</sequence>
<dbReference type="EMBL" id="ABWE02002567">
    <property type="status" value="NOT_ANNOTATED_CDS"/>
    <property type="molecule type" value="Genomic_DNA"/>
</dbReference>
<feature type="transmembrane region" description="Helical" evidence="2">
    <location>
        <begin position="270"/>
        <end position="288"/>
    </location>
</feature>
<evidence type="ECO:0000313" key="4">
    <source>
        <dbReference type="Proteomes" id="UP000011713"/>
    </source>
</evidence>
<dbReference type="EnsemblProtists" id="HpaT813453">
    <property type="protein sequence ID" value="HpaP813453"/>
    <property type="gene ID" value="HpaG813453"/>
</dbReference>
<reference evidence="3" key="2">
    <citation type="submission" date="2015-06" db="UniProtKB">
        <authorList>
            <consortium name="EnsemblProtists"/>
        </authorList>
    </citation>
    <scope>IDENTIFICATION</scope>
    <source>
        <strain evidence="3">Emoy2</strain>
    </source>
</reference>
<dbReference type="Proteomes" id="UP000011713">
    <property type="component" value="Unassembled WGS sequence"/>
</dbReference>
<keyword evidence="2" id="KW-0812">Transmembrane</keyword>
<dbReference type="VEuPathDB" id="FungiDB:HpaG813453"/>
<organism evidence="3 4">
    <name type="scientific">Hyaloperonospora arabidopsidis (strain Emoy2)</name>
    <name type="common">Downy mildew agent</name>
    <name type="synonym">Peronospora arabidopsidis</name>
    <dbReference type="NCBI Taxonomy" id="559515"/>
    <lineage>
        <taxon>Eukaryota</taxon>
        <taxon>Sar</taxon>
        <taxon>Stramenopiles</taxon>
        <taxon>Oomycota</taxon>
        <taxon>Peronosporomycetes</taxon>
        <taxon>Peronosporales</taxon>
        <taxon>Peronosporaceae</taxon>
        <taxon>Hyaloperonospora</taxon>
    </lineage>
</organism>